<dbReference type="EMBL" id="JH818105">
    <property type="protein sequence ID" value="EKC32109.1"/>
    <property type="molecule type" value="Genomic_DNA"/>
</dbReference>
<proteinExistence type="predicted"/>
<protein>
    <submittedName>
        <fullName evidence="1">Uncharacterized protein</fullName>
    </submittedName>
</protein>
<name>K1QM37_MAGGI</name>
<organism evidence="1">
    <name type="scientific">Magallana gigas</name>
    <name type="common">Pacific oyster</name>
    <name type="synonym">Crassostrea gigas</name>
    <dbReference type="NCBI Taxonomy" id="29159"/>
    <lineage>
        <taxon>Eukaryota</taxon>
        <taxon>Metazoa</taxon>
        <taxon>Spiralia</taxon>
        <taxon>Lophotrochozoa</taxon>
        <taxon>Mollusca</taxon>
        <taxon>Bivalvia</taxon>
        <taxon>Autobranchia</taxon>
        <taxon>Pteriomorphia</taxon>
        <taxon>Ostreida</taxon>
        <taxon>Ostreoidea</taxon>
        <taxon>Ostreidae</taxon>
        <taxon>Magallana</taxon>
    </lineage>
</organism>
<dbReference type="HOGENOM" id="CLU_1827189_0_0_1"/>
<evidence type="ECO:0000313" key="1">
    <source>
        <dbReference type="EMBL" id="EKC32109.1"/>
    </source>
</evidence>
<dbReference type="AlphaFoldDB" id="K1QM37"/>
<reference evidence="1" key="1">
    <citation type="journal article" date="2012" name="Nature">
        <title>The oyster genome reveals stress adaptation and complexity of shell formation.</title>
        <authorList>
            <person name="Zhang G."/>
            <person name="Fang X."/>
            <person name="Guo X."/>
            <person name="Li L."/>
            <person name="Luo R."/>
            <person name="Xu F."/>
            <person name="Yang P."/>
            <person name="Zhang L."/>
            <person name="Wang X."/>
            <person name="Qi H."/>
            <person name="Xiong Z."/>
            <person name="Que H."/>
            <person name="Xie Y."/>
            <person name="Holland P.W."/>
            <person name="Paps J."/>
            <person name="Zhu Y."/>
            <person name="Wu F."/>
            <person name="Chen Y."/>
            <person name="Wang J."/>
            <person name="Peng C."/>
            <person name="Meng J."/>
            <person name="Yang L."/>
            <person name="Liu J."/>
            <person name="Wen B."/>
            <person name="Zhang N."/>
            <person name="Huang Z."/>
            <person name="Zhu Q."/>
            <person name="Feng Y."/>
            <person name="Mount A."/>
            <person name="Hedgecock D."/>
            <person name="Xu Z."/>
            <person name="Liu Y."/>
            <person name="Domazet-Loso T."/>
            <person name="Du Y."/>
            <person name="Sun X."/>
            <person name="Zhang S."/>
            <person name="Liu B."/>
            <person name="Cheng P."/>
            <person name="Jiang X."/>
            <person name="Li J."/>
            <person name="Fan D."/>
            <person name="Wang W."/>
            <person name="Fu W."/>
            <person name="Wang T."/>
            <person name="Wang B."/>
            <person name="Zhang J."/>
            <person name="Peng Z."/>
            <person name="Li Y."/>
            <person name="Li N."/>
            <person name="Wang J."/>
            <person name="Chen M."/>
            <person name="He Y."/>
            <person name="Tan F."/>
            <person name="Song X."/>
            <person name="Zheng Q."/>
            <person name="Huang R."/>
            <person name="Yang H."/>
            <person name="Du X."/>
            <person name="Chen L."/>
            <person name="Yang M."/>
            <person name="Gaffney P.M."/>
            <person name="Wang S."/>
            <person name="Luo L."/>
            <person name="She Z."/>
            <person name="Ming Y."/>
            <person name="Huang W."/>
            <person name="Zhang S."/>
            <person name="Huang B."/>
            <person name="Zhang Y."/>
            <person name="Qu T."/>
            <person name="Ni P."/>
            <person name="Miao G."/>
            <person name="Wang J."/>
            <person name="Wang Q."/>
            <person name="Steinberg C.E."/>
            <person name="Wang H."/>
            <person name="Li N."/>
            <person name="Qian L."/>
            <person name="Zhang G."/>
            <person name="Li Y."/>
            <person name="Yang H."/>
            <person name="Liu X."/>
            <person name="Wang J."/>
            <person name="Yin Y."/>
            <person name="Wang J."/>
        </authorList>
    </citation>
    <scope>NUCLEOTIDE SEQUENCE [LARGE SCALE GENOMIC DNA]</scope>
    <source>
        <strain evidence="1">05x7-T-G4-1.051#20</strain>
    </source>
</reference>
<sequence length="141" mass="15823">MPGETTLGPENRPVTMQNWLAGTIVGTMVTIVLMMFVPGWLVFTDESTNLRVYVSIYYWYVCREGNITCGAYGVGQPDAYRYIKDTNATPENTVMLVSVDMIVCILCALVVLGDMAGKQPRTTWWNNLKLGILIFIIFIKV</sequence>
<gene>
    <name evidence="1" type="ORF">CGI_10025199</name>
</gene>
<accession>K1QM37</accession>
<dbReference type="InParanoid" id="K1QM37"/>